<name>A0AB35WPD0_9PSED</name>
<evidence type="ECO:0000256" key="3">
    <source>
        <dbReference type="SAM" id="SignalP"/>
    </source>
</evidence>
<dbReference type="GO" id="GO:0009523">
    <property type="term" value="C:photosystem II"/>
    <property type="evidence" value="ECO:0007669"/>
    <property type="project" value="UniProtKB-KW"/>
</dbReference>
<dbReference type="Proteomes" id="UP001307839">
    <property type="component" value="Unassembled WGS sequence"/>
</dbReference>
<keyword evidence="6" id="KW-1185">Reference proteome</keyword>
<dbReference type="PANTHER" id="PTHR47199">
    <property type="entry name" value="PHOTOSYSTEM II STABILITY/ASSEMBLY FACTOR HCF136, CHLOROPLASTIC"/>
    <property type="match status" value="1"/>
</dbReference>
<evidence type="ECO:0000256" key="1">
    <source>
        <dbReference type="ARBA" id="ARBA00022531"/>
    </source>
</evidence>
<dbReference type="Pfam" id="PF14870">
    <property type="entry name" value="PSII_BNR"/>
    <property type="match status" value="1"/>
</dbReference>
<evidence type="ECO:0000256" key="2">
    <source>
        <dbReference type="ARBA" id="ARBA00023276"/>
    </source>
</evidence>
<dbReference type="AlphaFoldDB" id="A0AB35WPD0"/>
<feature type="domain" description="Photosynthesis system II assembly factor Ycf48/Hcf136-like" evidence="4">
    <location>
        <begin position="149"/>
        <end position="304"/>
    </location>
</feature>
<dbReference type="SUPFAM" id="SSF110296">
    <property type="entry name" value="Oligoxyloglucan reducing end-specific cellobiohydrolase"/>
    <property type="match status" value="1"/>
</dbReference>
<dbReference type="GO" id="GO:0015979">
    <property type="term" value="P:photosynthesis"/>
    <property type="evidence" value="ECO:0007669"/>
    <property type="project" value="UniProtKB-KW"/>
</dbReference>
<feature type="chain" id="PRO_5044215228" evidence="3">
    <location>
        <begin position="23"/>
        <end position="339"/>
    </location>
</feature>
<dbReference type="PANTHER" id="PTHR47199:SF2">
    <property type="entry name" value="PHOTOSYSTEM II STABILITY_ASSEMBLY FACTOR HCF136, CHLOROPLASTIC"/>
    <property type="match status" value="1"/>
</dbReference>
<keyword evidence="2" id="KW-0604">Photosystem II</keyword>
<keyword evidence="1" id="KW-0602">Photosynthesis</keyword>
<keyword evidence="3" id="KW-0732">Signal</keyword>
<dbReference type="InterPro" id="IPR015943">
    <property type="entry name" value="WD40/YVTN_repeat-like_dom_sf"/>
</dbReference>
<reference evidence="5 6" key="1">
    <citation type="submission" date="2024-01" db="EMBL/GenBank/DDBJ databases">
        <title>Unpublished Manusciprt.</title>
        <authorList>
            <person name="Duman M."/>
            <person name="Valdes E.G."/>
            <person name="Ajmi N."/>
            <person name="Altun S."/>
            <person name="Saticioglu I.B."/>
        </authorList>
    </citation>
    <scope>NUCLEOTIDE SEQUENCE [LARGE SCALE GENOMIC DNA]</scope>
    <source>
        <strain evidence="5 6">120P</strain>
    </source>
</reference>
<dbReference type="InterPro" id="IPR028203">
    <property type="entry name" value="PSII_CF48-like_dom"/>
</dbReference>
<dbReference type="EMBL" id="JAZDQP010000001">
    <property type="protein sequence ID" value="MEE1865074.1"/>
    <property type="molecule type" value="Genomic_DNA"/>
</dbReference>
<feature type="signal peptide" evidence="3">
    <location>
        <begin position="1"/>
        <end position="22"/>
    </location>
</feature>
<accession>A0AB35WPD0</accession>
<gene>
    <name evidence="5" type="ORF">V0R53_01570</name>
</gene>
<protein>
    <submittedName>
        <fullName evidence="5">YCF48-related protein</fullName>
    </submittedName>
</protein>
<sequence length="339" mass="36426">MFEQWIRPVIVVAALSCLPALAQPTFRDPLNVPPMPSALAAHAPLNAVVRAGDRLVAVGLRGTILYSEDFGKNWQQAQSPSSTDLTAVYFTTPLLGWAVGHQGVVLHSRDGGRRWEKQLDGLAIGALLRQQGQETNALALPTQGSSDFPLLDVWFESAQNGFVIGAFNLILRTEDGGKSWSNWSSRTQNPQALHLYAIRPAAGGVYIAGEQGLLLRLNPAKQHFEGVTTPYKGSYFNLVGTPQLILAIGLRGTAYRSTDQGQSWQKAETGLSSSLAAGTVRADGSIVLVSLAGDLLQSHDQGRTFTRRSLEQPAPYFAVADAGEACLSLVGLRGVRQVK</sequence>
<evidence type="ECO:0000313" key="6">
    <source>
        <dbReference type="Proteomes" id="UP001307839"/>
    </source>
</evidence>
<dbReference type="RefSeq" id="WP_330078651.1">
    <property type="nucleotide sequence ID" value="NZ_JAZDCU010000001.1"/>
</dbReference>
<dbReference type="Gene3D" id="2.130.10.10">
    <property type="entry name" value="YVTN repeat-like/Quinoprotein amine dehydrogenase"/>
    <property type="match status" value="1"/>
</dbReference>
<proteinExistence type="predicted"/>
<evidence type="ECO:0000259" key="4">
    <source>
        <dbReference type="Pfam" id="PF14870"/>
    </source>
</evidence>
<organism evidence="5 6">
    <name type="scientific">Pseudomonas auratipiscis</name>
    <dbReference type="NCBI Taxonomy" id="3115853"/>
    <lineage>
        <taxon>Bacteria</taxon>
        <taxon>Pseudomonadati</taxon>
        <taxon>Pseudomonadota</taxon>
        <taxon>Gammaproteobacteria</taxon>
        <taxon>Pseudomonadales</taxon>
        <taxon>Pseudomonadaceae</taxon>
        <taxon>Pseudomonas</taxon>
    </lineage>
</organism>
<comment type="caution">
    <text evidence="5">The sequence shown here is derived from an EMBL/GenBank/DDBJ whole genome shotgun (WGS) entry which is preliminary data.</text>
</comment>
<evidence type="ECO:0000313" key="5">
    <source>
        <dbReference type="EMBL" id="MEE1865074.1"/>
    </source>
</evidence>